<sequence length="162" mass="17659">MKRKLIGAATLLMLSGMAWAQMTPQQQANLPISDPNSPQYNTVYLPSLENAAPPQERWADRWGAIATDADNAKLGAVVDMTSEKKAKRAALEACKKNGGANCRVDISYYNQCAVLVTGDSMYSTARGATVEEAEKLGFSKCRNADVNCRVYYSDCSLPVRLD</sequence>
<dbReference type="Pfam" id="PF13827">
    <property type="entry name" value="DUF4189"/>
    <property type="match status" value="1"/>
</dbReference>
<comment type="caution">
    <text evidence="3">The sequence shown here is derived from an EMBL/GenBank/DDBJ whole genome shotgun (WGS) entry which is preliminary data.</text>
</comment>
<name>A0ABU1RX84_9GAMM</name>
<dbReference type="RefSeq" id="WP_310096265.1">
    <property type="nucleotide sequence ID" value="NZ_JAVDTT010000006.1"/>
</dbReference>
<evidence type="ECO:0000256" key="1">
    <source>
        <dbReference type="SAM" id="SignalP"/>
    </source>
</evidence>
<feature type="signal peptide" evidence="1">
    <location>
        <begin position="1"/>
        <end position="20"/>
    </location>
</feature>
<protein>
    <recommendedName>
        <fullName evidence="2">DUF4189 domain-containing protein</fullName>
    </recommendedName>
</protein>
<reference evidence="3 4" key="1">
    <citation type="submission" date="2023-07" db="EMBL/GenBank/DDBJ databases">
        <title>Sorghum-associated microbial communities from plants grown in Nebraska, USA.</title>
        <authorList>
            <person name="Schachtman D."/>
        </authorList>
    </citation>
    <scope>NUCLEOTIDE SEQUENCE [LARGE SCALE GENOMIC DNA]</scope>
    <source>
        <strain evidence="3 4">BE107</strain>
    </source>
</reference>
<feature type="chain" id="PRO_5047100618" description="DUF4189 domain-containing protein" evidence="1">
    <location>
        <begin position="21"/>
        <end position="162"/>
    </location>
</feature>
<evidence type="ECO:0000259" key="2">
    <source>
        <dbReference type="Pfam" id="PF13827"/>
    </source>
</evidence>
<keyword evidence="4" id="KW-1185">Reference proteome</keyword>
<keyword evidence="1" id="KW-0732">Signal</keyword>
<proteinExistence type="predicted"/>
<organism evidence="3 4">
    <name type="scientific">Pseudoxanthomonas sacheonensis</name>
    <dbReference type="NCBI Taxonomy" id="443615"/>
    <lineage>
        <taxon>Bacteria</taxon>
        <taxon>Pseudomonadati</taxon>
        <taxon>Pseudomonadota</taxon>
        <taxon>Gammaproteobacteria</taxon>
        <taxon>Lysobacterales</taxon>
        <taxon>Lysobacteraceae</taxon>
        <taxon>Pseudoxanthomonas</taxon>
    </lineage>
</organism>
<dbReference type="EMBL" id="JAVDTT010000006">
    <property type="protein sequence ID" value="MDR6843252.1"/>
    <property type="molecule type" value="Genomic_DNA"/>
</dbReference>
<accession>A0ABU1RX84</accession>
<dbReference type="InterPro" id="IPR025240">
    <property type="entry name" value="DUF4189"/>
</dbReference>
<dbReference type="Proteomes" id="UP001254759">
    <property type="component" value="Unassembled WGS sequence"/>
</dbReference>
<feature type="domain" description="DUF4189" evidence="2">
    <location>
        <begin position="62"/>
        <end position="155"/>
    </location>
</feature>
<evidence type="ECO:0000313" key="3">
    <source>
        <dbReference type="EMBL" id="MDR6843252.1"/>
    </source>
</evidence>
<evidence type="ECO:0000313" key="4">
    <source>
        <dbReference type="Proteomes" id="UP001254759"/>
    </source>
</evidence>
<gene>
    <name evidence="3" type="ORF">J2W94_003565</name>
</gene>